<keyword evidence="2" id="KW-1185">Reference proteome</keyword>
<dbReference type="Proteomes" id="UP001159427">
    <property type="component" value="Unassembled WGS sequence"/>
</dbReference>
<feature type="non-terminal residue" evidence="1">
    <location>
        <position position="120"/>
    </location>
</feature>
<comment type="caution">
    <text evidence="1">The sequence shown here is derived from an EMBL/GenBank/DDBJ whole genome shotgun (WGS) entry which is preliminary data.</text>
</comment>
<accession>A0ABN8LW55</accession>
<evidence type="ECO:0000313" key="2">
    <source>
        <dbReference type="Proteomes" id="UP001159427"/>
    </source>
</evidence>
<dbReference type="PANTHER" id="PTHR37162:SF1">
    <property type="entry name" value="BED-TYPE DOMAIN-CONTAINING PROTEIN"/>
    <property type="match status" value="1"/>
</dbReference>
<gene>
    <name evidence="1" type="ORF">PEVE_00011696</name>
</gene>
<organism evidence="1 2">
    <name type="scientific">Porites evermanni</name>
    <dbReference type="NCBI Taxonomy" id="104178"/>
    <lineage>
        <taxon>Eukaryota</taxon>
        <taxon>Metazoa</taxon>
        <taxon>Cnidaria</taxon>
        <taxon>Anthozoa</taxon>
        <taxon>Hexacorallia</taxon>
        <taxon>Scleractinia</taxon>
        <taxon>Fungiina</taxon>
        <taxon>Poritidae</taxon>
        <taxon>Porites</taxon>
    </lineage>
</organism>
<dbReference type="EMBL" id="CALNXI010000185">
    <property type="protein sequence ID" value="CAH3021528.1"/>
    <property type="molecule type" value="Genomic_DNA"/>
</dbReference>
<evidence type="ECO:0000313" key="1">
    <source>
        <dbReference type="EMBL" id="CAH3021528.1"/>
    </source>
</evidence>
<name>A0ABN8LW55_9CNID</name>
<protein>
    <submittedName>
        <fullName evidence="1">Uncharacterized protein</fullName>
    </submittedName>
</protein>
<reference evidence="1 2" key="1">
    <citation type="submission" date="2022-05" db="EMBL/GenBank/DDBJ databases">
        <authorList>
            <consortium name="Genoscope - CEA"/>
            <person name="William W."/>
        </authorList>
    </citation>
    <scope>NUCLEOTIDE SEQUENCE [LARGE SCALE GENOMIC DNA]</scope>
</reference>
<feature type="non-terminal residue" evidence="1">
    <location>
        <position position="1"/>
    </location>
</feature>
<dbReference type="PANTHER" id="PTHR37162">
    <property type="entry name" value="HAT FAMILY DIMERISATION DOMAINCONTAINING PROTEIN-RELATED"/>
    <property type="match status" value="1"/>
</dbReference>
<sequence>SKSHCTACNRALSCAKQGIKDVKDHLETKAHQNNAKQLQKQPTLFQTCASTQNDIDKVPQLCLYLYMYYLIHDLCTWPAVDTFNSLFKDIFPDSKIGKAYASGRTKTTCIVNGALKPYFR</sequence>
<proteinExistence type="predicted"/>